<feature type="site" description="Lowers pKa of active site Tyr" evidence="6">
    <location>
        <position position="75"/>
    </location>
</feature>
<comment type="similarity">
    <text evidence="1">Belongs to the aldo/keto reductase family.</text>
</comment>
<keyword evidence="3" id="KW-0560">Oxidoreductase</keyword>
<dbReference type="PRINTS" id="PR00069">
    <property type="entry name" value="ALDKETRDTASE"/>
</dbReference>
<dbReference type="FunFam" id="3.20.20.100:FF:000002">
    <property type="entry name" value="2,5-diketo-D-gluconic acid reductase A"/>
    <property type="match status" value="1"/>
</dbReference>
<dbReference type="EMBL" id="PKGY01000001">
    <property type="protein sequence ID" value="PKZ23209.1"/>
    <property type="molecule type" value="Genomic_DNA"/>
</dbReference>
<evidence type="ECO:0000256" key="1">
    <source>
        <dbReference type="ARBA" id="ARBA00007905"/>
    </source>
</evidence>
<dbReference type="Gene3D" id="3.20.20.100">
    <property type="entry name" value="NADP-dependent oxidoreductase domain"/>
    <property type="match status" value="1"/>
</dbReference>
<dbReference type="InterPro" id="IPR020471">
    <property type="entry name" value="AKR"/>
</dbReference>
<feature type="domain" description="NADP-dependent oxidoreductase" evidence="7">
    <location>
        <begin position="18"/>
        <end position="265"/>
    </location>
</feature>
<feature type="active site" description="Proton donor" evidence="4">
    <location>
        <position position="50"/>
    </location>
</feature>
<gene>
    <name evidence="8" type="ORF">AWM72_08485</name>
    <name evidence="9" type="ORF">CYJ28_01270</name>
</gene>
<dbReference type="GeneID" id="92904104"/>
<dbReference type="GO" id="GO:0016616">
    <property type="term" value="F:oxidoreductase activity, acting on the CH-OH group of donors, NAD or NADP as acceptor"/>
    <property type="evidence" value="ECO:0007669"/>
    <property type="project" value="UniProtKB-ARBA"/>
</dbReference>
<dbReference type="OrthoDB" id="9804790at2"/>
<dbReference type="InterPro" id="IPR023210">
    <property type="entry name" value="NADP_OxRdtase_dom"/>
</dbReference>
<sequence>MTIPYYTLRNGDQVPQVGLGTYKLKGRAGVDSIKAALDIGYRYLDTAYNYENEGTVGQAIRESGLARDQIQVASKLPGRYHAYDLALTAIEESLYRAQLDYYDYYLIHWPNPKQGHYVEAWQALIEAKKRGYVKAIGVSNFLPEHIDRLIEETQEVPVINQVETHPYFQQAKQIAYDRDHGILTQAWSPLGRGSEKMSESILEQELIKKIAEKHGKTPGQVVLRWHLQIGTMPIPKSSHADRLEENFKVFDFELDDDDMAQIARLDHPNGRTGAQNPAVYEEF</sequence>
<evidence type="ECO:0000256" key="4">
    <source>
        <dbReference type="PIRSR" id="PIRSR000097-1"/>
    </source>
</evidence>
<dbReference type="RefSeq" id="WP_067976222.1">
    <property type="nucleotide sequence ID" value="NZ_CAJHKM010000002.1"/>
</dbReference>
<dbReference type="AlphaFoldDB" id="A0A0X8FCF8"/>
<dbReference type="CDD" id="cd19132">
    <property type="entry name" value="AKR_AKR5D1_E1"/>
    <property type="match status" value="1"/>
</dbReference>
<evidence type="ECO:0000256" key="6">
    <source>
        <dbReference type="PIRSR" id="PIRSR000097-3"/>
    </source>
</evidence>
<keyword evidence="10" id="KW-1185">Reference proteome</keyword>
<name>A0A0X8FCF8_9LACT</name>
<evidence type="ECO:0000256" key="2">
    <source>
        <dbReference type="ARBA" id="ARBA00022857"/>
    </source>
</evidence>
<dbReference type="SUPFAM" id="SSF51430">
    <property type="entry name" value="NAD(P)-linked oxidoreductase"/>
    <property type="match status" value="1"/>
</dbReference>
<dbReference type="PIRSF" id="PIRSF000097">
    <property type="entry name" value="AKR"/>
    <property type="match status" value="1"/>
</dbReference>
<evidence type="ECO:0000256" key="5">
    <source>
        <dbReference type="PIRSR" id="PIRSR000097-2"/>
    </source>
</evidence>
<dbReference type="Pfam" id="PF00248">
    <property type="entry name" value="Aldo_ket_red"/>
    <property type="match status" value="1"/>
</dbReference>
<dbReference type="InterPro" id="IPR018170">
    <property type="entry name" value="Aldo/ket_reductase_CS"/>
</dbReference>
<evidence type="ECO:0000259" key="7">
    <source>
        <dbReference type="Pfam" id="PF00248"/>
    </source>
</evidence>
<dbReference type="PANTHER" id="PTHR43827:SF3">
    <property type="entry name" value="NADP-DEPENDENT OXIDOREDUCTASE DOMAIN-CONTAINING PROTEIN"/>
    <property type="match status" value="1"/>
</dbReference>
<reference evidence="8 10" key="1">
    <citation type="journal article" date="2016" name="Genome Announc.">
        <title>Complete Genome Sequences of Aerococcus christensenii CCUG 28831T, Aerococcus sanguinicola CCUG 43001T, Aerococcus urinae CCUG 36881T, Aerococcus urinaeequi CCUG 28094T, Aerococcus urinaehominis CCUG 42038 BT, and Aerococcus viridans CCUG 4311T.</title>
        <authorList>
            <person name="Carkaci D."/>
            <person name="Dargis R."/>
            <person name="Nielsen X.C."/>
            <person name="Skovgaard O."/>
            <person name="Fuursted K."/>
            <person name="Christensen J.J."/>
        </authorList>
    </citation>
    <scope>NUCLEOTIDE SEQUENCE [LARGE SCALE GENOMIC DNA]</scope>
    <source>
        <strain evidence="8 10">CCUG43001</strain>
    </source>
</reference>
<protein>
    <submittedName>
        <fullName evidence="8">2,5-diketo-D-gluconic acid reductase</fullName>
    </submittedName>
    <submittedName>
        <fullName evidence="9">Aldo/keto reductase</fullName>
    </submittedName>
</protein>
<evidence type="ECO:0000313" key="8">
    <source>
        <dbReference type="EMBL" id="AMB94790.1"/>
    </source>
</evidence>
<dbReference type="PROSITE" id="PS00062">
    <property type="entry name" value="ALDOKETO_REDUCTASE_2"/>
    <property type="match status" value="1"/>
</dbReference>
<feature type="binding site" evidence="5">
    <location>
        <position position="108"/>
    </location>
    <ligand>
        <name>substrate</name>
    </ligand>
</feature>
<evidence type="ECO:0000313" key="9">
    <source>
        <dbReference type="EMBL" id="PKZ23209.1"/>
    </source>
</evidence>
<evidence type="ECO:0000313" key="10">
    <source>
        <dbReference type="Proteomes" id="UP000069912"/>
    </source>
</evidence>
<evidence type="ECO:0000256" key="3">
    <source>
        <dbReference type="ARBA" id="ARBA00023002"/>
    </source>
</evidence>
<reference evidence="10" key="2">
    <citation type="submission" date="2016-01" db="EMBL/GenBank/DDBJ databases">
        <title>Six Aerococcus type strain genome sequencing and assembly using PacBio and Illumina Hiseq.</title>
        <authorList>
            <person name="Carkaci D."/>
            <person name="Dargis R."/>
            <person name="Nielsen X.C."/>
            <person name="Skovgaard O."/>
            <person name="Fuursted K."/>
            <person name="Christensen J.J."/>
        </authorList>
    </citation>
    <scope>NUCLEOTIDE SEQUENCE [LARGE SCALE GENOMIC DNA]</scope>
    <source>
        <strain evidence="10">CCUG43001</strain>
    </source>
</reference>
<dbReference type="Proteomes" id="UP000234239">
    <property type="component" value="Unassembled WGS sequence"/>
</dbReference>
<accession>A0A0X8FCF8</accession>
<dbReference type="PROSITE" id="PS00063">
    <property type="entry name" value="ALDOKETO_REDUCTASE_3"/>
    <property type="match status" value="1"/>
</dbReference>
<reference evidence="9 11" key="3">
    <citation type="submission" date="2017-12" db="EMBL/GenBank/DDBJ databases">
        <title>Phylogenetic diversity of female urinary microbiome.</title>
        <authorList>
            <person name="Thomas-White K."/>
            <person name="Wolfe A.J."/>
        </authorList>
    </citation>
    <scope>NUCLEOTIDE SEQUENCE [LARGE SCALE GENOMIC DNA]</scope>
    <source>
        <strain evidence="9 11">UMB0139</strain>
    </source>
</reference>
<proteinExistence type="inferred from homology"/>
<dbReference type="EMBL" id="CP014160">
    <property type="protein sequence ID" value="AMB94790.1"/>
    <property type="molecule type" value="Genomic_DNA"/>
</dbReference>
<dbReference type="KEGG" id="asan:AWM72_08485"/>
<organism evidence="8 10">
    <name type="scientific">Aerococcus sanguinicola</name>
    <dbReference type="NCBI Taxonomy" id="119206"/>
    <lineage>
        <taxon>Bacteria</taxon>
        <taxon>Bacillati</taxon>
        <taxon>Bacillota</taxon>
        <taxon>Bacilli</taxon>
        <taxon>Lactobacillales</taxon>
        <taxon>Aerococcaceae</taxon>
        <taxon>Aerococcus</taxon>
    </lineage>
</organism>
<dbReference type="PANTHER" id="PTHR43827">
    <property type="entry name" value="2,5-DIKETO-D-GLUCONIC ACID REDUCTASE"/>
    <property type="match status" value="1"/>
</dbReference>
<keyword evidence="2" id="KW-0521">NADP</keyword>
<dbReference type="InterPro" id="IPR036812">
    <property type="entry name" value="NAD(P)_OxRdtase_dom_sf"/>
</dbReference>
<evidence type="ECO:0000313" key="11">
    <source>
        <dbReference type="Proteomes" id="UP000234239"/>
    </source>
</evidence>
<dbReference type="Proteomes" id="UP000069912">
    <property type="component" value="Chromosome"/>
</dbReference>